<feature type="chain" id="PRO_5012296751" description="Lnb N-terminal periplasmic domain-containing protein" evidence="2">
    <location>
        <begin position="20"/>
        <end position="372"/>
    </location>
</feature>
<organism evidence="4 5">
    <name type="scientific">Flavobacterium terrae</name>
    <dbReference type="NCBI Taxonomy" id="415425"/>
    <lineage>
        <taxon>Bacteria</taxon>
        <taxon>Pseudomonadati</taxon>
        <taxon>Bacteroidota</taxon>
        <taxon>Flavobacteriia</taxon>
        <taxon>Flavobacteriales</taxon>
        <taxon>Flavobacteriaceae</taxon>
        <taxon>Flavobacterium</taxon>
    </lineage>
</organism>
<dbReference type="Proteomes" id="UP000184488">
    <property type="component" value="Unassembled WGS sequence"/>
</dbReference>
<evidence type="ECO:0000313" key="5">
    <source>
        <dbReference type="Proteomes" id="UP000184488"/>
    </source>
</evidence>
<protein>
    <recommendedName>
        <fullName evidence="3">Lnb N-terminal periplasmic domain-containing protein</fullName>
    </recommendedName>
</protein>
<feature type="transmembrane region" description="Helical" evidence="1">
    <location>
        <begin position="269"/>
        <end position="290"/>
    </location>
</feature>
<evidence type="ECO:0000256" key="2">
    <source>
        <dbReference type="SAM" id="SignalP"/>
    </source>
</evidence>
<dbReference type="EMBL" id="FQZI01000004">
    <property type="protein sequence ID" value="SHI99920.1"/>
    <property type="molecule type" value="Genomic_DNA"/>
</dbReference>
<dbReference type="AlphaFoldDB" id="A0A1M6FQD8"/>
<feature type="domain" description="Lnb N-terminal periplasmic" evidence="3">
    <location>
        <begin position="29"/>
        <end position="158"/>
    </location>
</feature>
<name>A0A1M6FQD8_9FLAO</name>
<dbReference type="RefSeq" id="WP_073311561.1">
    <property type="nucleotide sequence ID" value="NZ_FQZI01000004.1"/>
</dbReference>
<evidence type="ECO:0000313" key="4">
    <source>
        <dbReference type="EMBL" id="SHI99920.1"/>
    </source>
</evidence>
<keyword evidence="1" id="KW-0812">Transmembrane</keyword>
<keyword evidence="2" id="KW-0732">Signal</keyword>
<feature type="signal peptide" evidence="2">
    <location>
        <begin position="1"/>
        <end position="19"/>
    </location>
</feature>
<feature type="transmembrane region" description="Helical" evidence="1">
    <location>
        <begin position="347"/>
        <end position="365"/>
    </location>
</feature>
<accession>A0A1M6FQD8</accession>
<evidence type="ECO:0000259" key="3">
    <source>
        <dbReference type="Pfam" id="PF13387"/>
    </source>
</evidence>
<dbReference type="STRING" id="415425.SAMN05444363_2289"/>
<evidence type="ECO:0000256" key="1">
    <source>
        <dbReference type="SAM" id="Phobius"/>
    </source>
</evidence>
<dbReference type="Pfam" id="PF13387">
    <property type="entry name" value="Lnb_N"/>
    <property type="match status" value="1"/>
</dbReference>
<dbReference type="InterPro" id="IPR025178">
    <property type="entry name" value="Lnb_N"/>
</dbReference>
<dbReference type="OrthoDB" id="319167at2"/>
<keyword evidence="1" id="KW-0472">Membrane</keyword>
<feature type="transmembrane region" description="Helical" evidence="1">
    <location>
        <begin position="296"/>
        <end position="315"/>
    </location>
</feature>
<feature type="transmembrane region" description="Helical" evidence="1">
    <location>
        <begin position="322"/>
        <end position="341"/>
    </location>
</feature>
<gene>
    <name evidence="4" type="ORF">SAMN05444363_2289</name>
</gene>
<feature type="transmembrane region" description="Helical" evidence="1">
    <location>
        <begin position="245"/>
        <end position="262"/>
    </location>
</feature>
<keyword evidence="5" id="KW-1185">Reference proteome</keyword>
<keyword evidence="1" id="KW-1133">Transmembrane helix</keyword>
<reference evidence="5" key="1">
    <citation type="submission" date="2016-11" db="EMBL/GenBank/DDBJ databases">
        <authorList>
            <person name="Varghese N."/>
            <person name="Submissions S."/>
        </authorList>
    </citation>
    <scope>NUCLEOTIDE SEQUENCE [LARGE SCALE GENOMIC DNA]</scope>
    <source>
        <strain evidence="5">DSM 18829</strain>
    </source>
</reference>
<proteinExistence type="predicted"/>
<sequence>MKKQLLHFIILLNSIIAFSQFNPITPETKISILTVDVANESHTLYGHTAIRIKDVKNNFDYVWNYGMFDFRTENFILKFVKGDLQYYAAAYPYADFEYSYQQENRSIYEQFLNISLSEKQELFEKLNKSIFSEDKFYTYKFIDRNCTTKVLDVVNEVLQNKPIKNTLHKNESYRDVLFPYQEKQYWLNLGINIIFGHRPDEQAKVLFLPLDLMKVLEKTSYQRKPLVGKIETLFQASPEENEFDFWNSSYALIVFLLPFAILNKKATNILFLSVFGLIGLFFCLVGLYSLHREVLWNYNVLLFNPLFLILAYSLVKNNLKAIKKVSLICLICLGAYVLYMINKAHLIMILPILFTSTIILLRLYFKTKTNKE</sequence>